<keyword evidence="4 7" id="KW-0833">Ubl conjugation pathway</keyword>
<dbReference type="Pfam" id="PF00179">
    <property type="entry name" value="UQ_con"/>
    <property type="match status" value="1"/>
</dbReference>
<keyword evidence="5 7" id="KW-0067">ATP-binding</keyword>
<accession>G0QW25</accession>
<dbReference type="CDD" id="cd14314">
    <property type="entry name" value="UBA_II_E2_pyUCE_like"/>
    <property type="match status" value="1"/>
</dbReference>
<keyword evidence="10" id="KW-0436">Ligase</keyword>
<evidence type="ECO:0000256" key="6">
    <source>
        <dbReference type="PROSITE-ProRule" id="PRU10133"/>
    </source>
</evidence>
<dbReference type="RefSeq" id="XP_004032164.1">
    <property type="nucleotide sequence ID" value="XM_004032116.1"/>
</dbReference>
<dbReference type="FunCoup" id="G0QW25">
    <property type="interactions" value="533"/>
</dbReference>
<evidence type="ECO:0000256" key="1">
    <source>
        <dbReference type="ARBA" id="ARBA00012486"/>
    </source>
</evidence>
<dbReference type="GO" id="GO:0005524">
    <property type="term" value="F:ATP binding"/>
    <property type="evidence" value="ECO:0007669"/>
    <property type="project" value="UniProtKB-UniRule"/>
</dbReference>
<dbReference type="STRING" id="857967.G0QW25"/>
<organism evidence="10 11">
    <name type="scientific">Ichthyophthirius multifiliis</name>
    <name type="common">White spot disease agent</name>
    <name type="synonym">Ich</name>
    <dbReference type="NCBI Taxonomy" id="5932"/>
    <lineage>
        <taxon>Eukaryota</taxon>
        <taxon>Sar</taxon>
        <taxon>Alveolata</taxon>
        <taxon>Ciliophora</taxon>
        <taxon>Intramacronucleata</taxon>
        <taxon>Oligohymenophorea</taxon>
        <taxon>Hymenostomatida</taxon>
        <taxon>Ophryoglenina</taxon>
        <taxon>Ichthyophthirius</taxon>
    </lineage>
</organism>
<evidence type="ECO:0000259" key="9">
    <source>
        <dbReference type="PROSITE" id="PS50127"/>
    </source>
</evidence>
<dbReference type="EMBL" id="GL983977">
    <property type="protein sequence ID" value="EGR30577.1"/>
    <property type="molecule type" value="Genomic_DNA"/>
</dbReference>
<dbReference type="GeneID" id="14906700"/>
<evidence type="ECO:0000256" key="3">
    <source>
        <dbReference type="ARBA" id="ARBA00022741"/>
    </source>
</evidence>
<keyword evidence="3 7" id="KW-0547">Nucleotide-binding</keyword>
<name>G0QW25_ICHMU</name>
<dbReference type="FunFam" id="3.10.110.10:FF:000037">
    <property type="entry name" value="ubiquitin-conjugating enzyme E2 27"/>
    <property type="match status" value="1"/>
</dbReference>
<evidence type="ECO:0000256" key="2">
    <source>
        <dbReference type="ARBA" id="ARBA00022679"/>
    </source>
</evidence>
<dbReference type="PROSITE" id="PS00183">
    <property type="entry name" value="UBC_1"/>
    <property type="match status" value="1"/>
</dbReference>
<evidence type="ECO:0000256" key="7">
    <source>
        <dbReference type="RuleBase" id="RU362109"/>
    </source>
</evidence>
<dbReference type="GO" id="GO:0016874">
    <property type="term" value="F:ligase activity"/>
    <property type="evidence" value="ECO:0007669"/>
    <property type="project" value="UniProtKB-KW"/>
</dbReference>
<sequence>MHPGQNKGRIQKEITDFHKTAETSNIKVQIVGNDLNHWKGYIAGPEDTPYGGGVFQIDIQLPSEYPYKPPKMKFDTRIWHPNISSQTGAICLDILKNEWSPALSIRTALLSLQALMCAPEPDDPQDAVVAQQYKNQKDQYIKTAKEWTKNYANTNAQDEKVKKLVEMGFEEKQCREALMKFGWEEELSLNYLLGGN</sequence>
<dbReference type="SUPFAM" id="SSF54495">
    <property type="entry name" value="UBC-like"/>
    <property type="match status" value="1"/>
</dbReference>
<proteinExistence type="inferred from homology"/>
<comment type="similarity">
    <text evidence="7">Belongs to the ubiquitin-conjugating enzyme family.</text>
</comment>
<evidence type="ECO:0000313" key="11">
    <source>
        <dbReference type="Proteomes" id="UP000008983"/>
    </source>
</evidence>
<reference evidence="10 11" key="1">
    <citation type="submission" date="2011-07" db="EMBL/GenBank/DDBJ databases">
        <authorList>
            <person name="Coyne R."/>
            <person name="Brami D."/>
            <person name="Johnson J."/>
            <person name="Hostetler J."/>
            <person name="Hannick L."/>
            <person name="Clark T."/>
            <person name="Cassidy-Hanley D."/>
            <person name="Inman J."/>
        </authorList>
    </citation>
    <scope>NUCLEOTIDE SEQUENCE [LARGE SCALE GENOMIC DNA]</scope>
    <source>
        <strain evidence="10 11">G5</strain>
    </source>
</reference>
<evidence type="ECO:0000313" key="10">
    <source>
        <dbReference type="EMBL" id="EGR30577.1"/>
    </source>
</evidence>
<dbReference type="eggNOG" id="KOG0418">
    <property type="taxonomic scope" value="Eukaryota"/>
</dbReference>
<dbReference type="SMART" id="SM00212">
    <property type="entry name" value="UBCc"/>
    <property type="match status" value="1"/>
</dbReference>
<dbReference type="InterPro" id="IPR023313">
    <property type="entry name" value="UBQ-conjugating_AS"/>
</dbReference>
<dbReference type="PROSITE" id="PS50127">
    <property type="entry name" value="UBC_2"/>
    <property type="match status" value="1"/>
</dbReference>
<dbReference type="OMA" id="HWTFVYA"/>
<dbReference type="AlphaFoldDB" id="G0QW25"/>
<protein>
    <recommendedName>
        <fullName evidence="1">E2 ubiquitin-conjugating enzyme</fullName>
        <ecNumber evidence="1">2.3.2.23</ecNumber>
    </recommendedName>
</protein>
<feature type="active site" description="Glycyl thioester intermediate" evidence="6">
    <location>
        <position position="91"/>
    </location>
</feature>
<evidence type="ECO:0000259" key="8">
    <source>
        <dbReference type="PROSITE" id="PS50030"/>
    </source>
</evidence>
<dbReference type="SMART" id="SM00165">
    <property type="entry name" value="UBA"/>
    <property type="match status" value="1"/>
</dbReference>
<dbReference type="InterPro" id="IPR015940">
    <property type="entry name" value="UBA"/>
</dbReference>
<dbReference type="CDD" id="cd23800">
    <property type="entry name" value="UBCc_UBE2K"/>
    <property type="match status" value="1"/>
</dbReference>
<keyword evidence="11" id="KW-1185">Reference proteome</keyword>
<dbReference type="InterPro" id="IPR016135">
    <property type="entry name" value="UBQ-conjugating_enzyme/RWD"/>
</dbReference>
<feature type="domain" description="UBA" evidence="8">
    <location>
        <begin position="156"/>
        <end position="195"/>
    </location>
</feature>
<gene>
    <name evidence="10" type="ORF">IMG5_128800</name>
</gene>
<dbReference type="InterPro" id="IPR009060">
    <property type="entry name" value="UBA-like_sf"/>
</dbReference>
<dbReference type="GO" id="GO:0061631">
    <property type="term" value="F:ubiquitin conjugating enzyme activity"/>
    <property type="evidence" value="ECO:0007669"/>
    <property type="project" value="UniProtKB-EC"/>
</dbReference>
<dbReference type="EC" id="2.3.2.23" evidence="1"/>
<dbReference type="Gene3D" id="1.10.8.10">
    <property type="entry name" value="DNA helicase RuvA subunit, C-terminal domain"/>
    <property type="match status" value="1"/>
</dbReference>
<dbReference type="Gene3D" id="3.10.110.10">
    <property type="entry name" value="Ubiquitin Conjugating Enzyme"/>
    <property type="match status" value="1"/>
</dbReference>
<evidence type="ECO:0000256" key="5">
    <source>
        <dbReference type="ARBA" id="ARBA00022840"/>
    </source>
</evidence>
<dbReference type="Pfam" id="PF00627">
    <property type="entry name" value="UBA"/>
    <property type="match status" value="1"/>
</dbReference>
<dbReference type="InParanoid" id="G0QW25"/>
<dbReference type="PROSITE" id="PS50030">
    <property type="entry name" value="UBA"/>
    <property type="match status" value="1"/>
</dbReference>
<dbReference type="PANTHER" id="PTHR24068">
    <property type="entry name" value="UBIQUITIN-CONJUGATING ENZYME E2"/>
    <property type="match status" value="1"/>
</dbReference>
<dbReference type="OrthoDB" id="7851174at2759"/>
<dbReference type="Proteomes" id="UP000008983">
    <property type="component" value="Unassembled WGS sequence"/>
</dbReference>
<feature type="domain" description="UBC core" evidence="9">
    <location>
        <begin position="5"/>
        <end position="153"/>
    </location>
</feature>
<dbReference type="InterPro" id="IPR000608">
    <property type="entry name" value="UBC"/>
</dbReference>
<dbReference type="SUPFAM" id="SSF46934">
    <property type="entry name" value="UBA-like"/>
    <property type="match status" value="1"/>
</dbReference>
<keyword evidence="2" id="KW-0808">Transferase</keyword>
<evidence type="ECO:0000256" key="4">
    <source>
        <dbReference type="ARBA" id="ARBA00022786"/>
    </source>
</evidence>